<accession>A0A2T4ADN3</accession>
<dbReference type="RefSeq" id="XP_024774868.1">
    <property type="nucleotide sequence ID" value="XM_024919135.1"/>
</dbReference>
<name>A0A2T4ADN3_TRIHA</name>
<organism evidence="1 2">
    <name type="scientific">Trichoderma harzianum CBS 226.95</name>
    <dbReference type="NCBI Taxonomy" id="983964"/>
    <lineage>
        <taxon>Eukaryota</taxon>
        <taxon>Fungi</taxon>
        <taxon>Dikarya</taxon>
        <taxon>Ascomycota</taxon>
        <taxon>Pezizomycotina</taxon>
        <taxon>Sordariomycetes</taxon>
        <taxon>Hypocreomycetidae</taxon>
        <taxon>Hypocreales</taxon>
        <taxon>Hypocreaceae</taxon>
        <taxon>Trichoderma</taxon>
    </lineage>
</organism>
<proteinExistence type="predicted"/>
<reference evidence="1 2" key="1">
    <citation type="submission" date="2016-07" db="EMBL/GenBank/DDBJ databases">
        <title>Multiple horizontal gene transfer events from other fungi enriched the ability of initially mycotrophic Trichoderma (Ascomycota) to feed on dead plant biomass.</title>
        <authorList>
            <consortium name="DOE Joint Genome Institute"/>
            <person name="Aerts A."/>
            <person name="Atanasova L."/>
            <person name="Chenthamara K."/>
            <person name="Zhang J."/>
            <person name="Grujic M."/>
            <person name="Henrissat B."/>
            <person name="Kuo A."/>
            <person name="Salamov A."/>
            <person name="Lipzen A."/>
            <person name="Labutti K."/>
            <person name="Barry K."/>
            <person name="Miao Y."/>
            <person name="Rahimi M.J."/>
            <person name="Shen Q."/>
            <person name="Grigoriev I.V."/>
            <person name="Kubicek C.P."/>
            <person name="Druzhinina I.S."/>
        </authorList>
    </citation>
    <scope>NUCLEOTIDE SEQUENCE [LARGE SCALE GENOMIC DNA]</scope>
    <source>
        <strain evidence="1 2">CBS 226.95</strain>
    </source>
</reference>
<dbReference type="AlphaFoldDB" id="A0A2T4ADN3"/>
<keyword evidence="2" id="KW-1185">Reference proteome</keyword>
<evidence type="ECO:0000313" key="2">
    <source>
        <dbReference type="Proteomes" id="UP000241690"/>
    </source>
</evidence>
<sequence>MRSKGEIGIGPERMVYGILQSEALMDIGPVPSYHSRRSRMAMLADREGAFE</sequence>
<dbReference type="GeneID" id="36627704"/>
<evidence type="ECO:0000313" key="1">
    <source>
        <dbReference type="EMBL" id="PTB55191.1"/>
    </source>
</evidence>
<gene>
    <name evidence="1" type="ORF">M431DRAFT_508596</name>
</gene>
<dbReference type="EMBL" id="KZ679680">
    <property type="protein sequence ID" value="PTB55191.1"/>
    <property type="molecule type" value="Genomic_DNA"/>
</dbReference>
<protein>
    <submittedName>
        <fullName evidence="1">Uncharacterized protein</fullName>
    </submittedName>
</protein>
<dbReference type="Proteomes" id="UP000241690">
    <property type="component" value="Unassembled WGS sequence"/>
</dbReference>